<dbReference type="Proteomes" id="UP000058857">
    <property type="component" value="Chromosome 1"/>
</dbReference>
<protein>
    <submittedName>
        <fullName evidence="1">Uncharacterized protein</fullName>
    </submittedName>
</protein>
<dbReference type="EMBL" id="CP012029">
    <property type="protein sequence ID" value="ALO27785.1"/>
    <property type="molecule type" value="Genomic_DNA"/>
</dbReference>
<proteinExistence type="predicted"/>
<sequence>MNTGIPTDYVCIGGFSLSLKIAIASLKRALKLYGKNIR</sequence>
<organism evidence="1">
    <name type="scientific">Leptospira borgpetersenii serovar Ballum</name>
    <dbReference type="NCBI Taxonomy" id="280505"/>
    <lineage>
        <taxon>Bacteria</taxon>
        <taxon>Pseudomonadati</taxon>
        <taxon>Spirochaetota</taxon>
        <taxon>Spirochaetia</taxon>
        <taxon>Leptospirales</taxon>
        <taxon>Leptospiraceae</taxon>
        <taxon>Leptospira</taxon>
    </lineage>
</organism>
<accession>A0A0S2IVW8</accession>
<evidence type="ECO:0000313" key="2">
    <source>
        <dbReference type="Proteomes" id="UP000058857"/>
    </source>
</evidence>
<dbReference type="PATRIC" id="fig|280505.15.peg.3512"/>
<dbReference type="AlphaFoldDB" id="A0A0S2IVW8"/>
<evidence type="ECO:0000313" key="1">
    <source>
        <dbReference type="EMBL" id="ALO27785.1"/>
    </source>
</evidence>
<reference evidence="1 2" key="1">
    <citation type="journal article" date="2015" name="PLoS Negl. Trop. Dis.">
        <title>Distribution of Plasmids in Distinct Leptospira Pathogenic Species.</title>
        <authorList>
            <person name="Wang Y."/>
            <person name="Zhuang X."/>
            <person name="Zhong Y."/>
            <person name="Zhang C."/>
            <person name="Zhang Y."/>
            <person name="Zeng L."/>
            <person name="Zhu Y."/>
            <person name="He P."/>
            <person name="Dong K."/>
            <person name="Pal U."/>
            <person name="Guo X."/>
            <person name="Qin J."/>
        </authorList>
    </citation>
    <scope>NUCLEOTIDE SEQUENCE [LARGE SCALE GENOMIC DNA]</scope>
    <source>
        <strain evidence="1 2">56604</strain>
    </source>
</reference>
<gene>
    <name evidence="1" type="ORF">LBBP_03600</name>
</gene>
<name>A0A0S2IVW8_LEPBO</name>